<reference evidence="1 2" key="1">
    <citation type="submission" date="2016-07" db="EMBL/GenBank/DDBJ databases">
        <title>Pervasive Adenine N6-methylation of Active Genes in Fungi.</title>
        <authorList>
            <consortium name="DOE Joint Genome Institute"/>
            <person name="Mondo S.J."/>
            <person name="Dannebaum R.O."/>
            <person name="Kuo R.C."/>
            <person name="Labutti K."/>
            <person name="Haridas S."/>
            <person name="Kuo A."/>
            <person name="Salamov A."/>
            <person name="Ahrendt S.R."/>
            <person name="Lipzen A."/>
            <person name="Sullivan W."/>
            <person name="Andreopoulos W.B."/>
            <person name="Clum A."/>
            <person name="Lindquist E."/>
            <person name="Daum C."/>
            <person name="Ramamoorthy G.K."/>
            <person name="Gryganskyi A."/>
            <person name="Culley D."/>
            <person name="Magnuson J.K."/>
            <person name="James T.Y."/>
            <person name="O'Malley M.A."/>
            <person name="Stajich J.E."/>
            <person name="Spatafora J.W."/>
            <person name="Visel A."/>
            <person name="Grigoriev I.V."/>
        </authorList>
    </citation>
    <scope>NUCLEOTIDE SEQUENCE [LARGE SCALE GENOMIC DNA]</scope>
    <source>
        <strain evidence="1 2">NRRL 3301</strain>
    </source>
</reference>
<accession>A0A1X2GM85</accession>
<name>A0A1X2GM85_9FUNG</name>
<dbReference type="AlphaFoldDB" id="A0A1X2GM85"/>
<organism evidence="1 2">
    <name type="scientific">Hesseltinella vesiculosa</name>
    <dbReference type="NCBI Taxonomy" id="101127"/>
    <lineage>
        <taxon>Eukaryota</taxon>
        <taxon>Fungi</taxon>
        <taxon>Fungi incertae sedis</taxon>
        <taxon>Mucoromycota</taxon>
        <taxon>Mucoromycotina</taxon>
        <taxon>Mucoromycetes</taxon>
        <taxon>Mucorales</taxon>
        <taxon>Cunninghamellaceae</taxon>
        <taxon>Hesseltinella</taxon>
    </lineage>
</organism>
<protein>
    <submittedName>
        <fullName evidence="1">Uncharacterized protein</fullName>
    </submittedName>
</protein>
<dbReference type="EMBL" id="MCGT01000009">
    <property type="protein sequence ID" value="ORX57016.1"/>
    <property type="molecule type" value="Genomic_DNA"/>
</dbReference>
<evidence type="ECO:0000313" key="1">
    <source>
        <dbReference type="EMBL" id="ORX57016.1"/>
    </source>
</evidence>
<evidence type="ECO:0000313" key="2">
    <source>
        <dbReference type="Proteomes" id="UP000242146"/>
    </source>
</evidence>
<keyword evidence="2" id="KW-1185">Reference proteome</keyword>
<dbReference type="Proteomes" id="UP000242146">
    <property type="component" value="Unassembled WGS sequence"/>
</dbReference>
<proteinExistence type="predicted"/>
<comment type="caution">
    <text evidence="1">The sequence shown here is derived from an EMBL/GenBank/DDBJ whole genome shotgun (WGS) entry which is preliminary data.</text>
</comment>
<gene>
    <name evidence="1" type="ORF">DM01DRAFT_1362403</name>
</gene>
<dbReference type="OrthoDB" id="2273700at2759"/>
<sequence>MKASTSTQKPHITSDNRGQLSPLYTIKISEENMPDTSAGLIKRYERNKDDQASNASLRKRPAAFDFLKCAVDQPIDNLRQYLWTHGYGNGIPEDDMQLIDLIRLVLTDFWATAVKPDYPTSTNERTPFVESIVPLFKYLSAVMRSVAFVWCEKGLSICIPQYTKLMDGIGTTLLDSVDRVLIESSG</sequence>